<evidence type="ECO:0000313" key="3">
    <source>
        <dbReference type="Proteomes" id="UP001338125"/>
    </source>
</evidence>
<evidence type="ECO:0000313" key="2">
    <source>
        <dbReference type="EMBL" id="KAK5996574.1"/>
    </source>
</evidence>
<sequence length="61" mass="6711">MCSREDKVVPDQSAATDMPASLPYTDNRRKLVWRGIAASDDIVAGIGSLEQGKDGRENMMR</sequence>
<protein>
    <submittedName>
        <fullName evidence="2">Uncharacterized protein</fullName>
    </submittedName>
</protein>
<comment type="caution">
    <text evidence="2">The sequence shown here is derived from an EMBL/GenBank/DDBJ whole genome shotgun (WGS) entry which is preliminary data.</text>
</comment>
<organism evidence="2 3">
    <name type="scientific">Cladobotryum mycophilum</name>
    <dbReference type="NCBI Taxonomy" id="491253"/>
    <lineage>
        <taxon>Eukaryota</taxon>
        <taxon>Fungi</taxon>
        <taxon>Dikarya</taxon>
        <taxon>Ascomycota</taxon>
        <taxon>Pezizomycotina</taxon>
        <taxon>Sordariomycetes</taxon>
        <taxon>Hypocreomycetidae</taxon>
        <taxon>Hypocreales</taxon>
        <taxon>Hypocreaceae</taxon>
        <taxon>Cladobotryum</taxon>
    </lineage>
</organism>
<dbReference type="EMBL" id="JAVFKD010000002">
    <property type="protein sequence ID" value="KAK5996574.1"/>
    <property type="molecule type" value="Genomic_DNA"/>
</dbReference>
<proteinExistence type="predicted"/>
<reference evidence="2 3" key="1">
    <citation type="submission" date="2024-01" db="EMBL/GenBank/DDBJ databases">
        <title>Complete genome of Cladobotryum mycophilum ATHUM6906.</title>
        <authorList>
            <person name="Christinaki A.C."/>
            <person name="Myridakis A.I."/>
            <person name="Kouvelis V.N."/>
        </authorList>
    </citation>
    <scope>NUCLEOTIDE SEQUENCE [LARGE SCALE GENOMIC DNA]</scope>
    <source>
        <strain evidence="2 3">ATHUM6906</strain>
    </source>
</reference>
<evidence type="ECO:0000256" key="1">
    <source>
        <dbReference type="SAM" id="MobiDB-lite"/>
    </source>
</evidence>
<accession>A0ABR0SX26</accession>
<feature type="region of interest" description="Disordered" evidence="1">
    <location>
        <begin position="1"/>
        <end position="22"/>
    </location>
</feature>
<keyword evidence="3" id="KW-1185">Reference proteome</keyword>
<name>A0ABR0SX26_9HYPO</name>
<dbReference type="Proteomes" id="UP001338125">
    <property type="component" value="Unassembled WGS sequence"/>
</dbReference>
<gene>
    <name evidence="2" type="ORF">PT974_01911</name>
</gene>